<reference evidence="1" key="1">
    <citation type="submission" date="2022-06" db="EMBL/GenBank/DDBJ databases">
        <title>Phylogenomic reconstructions and comparative analyses of Kickxellomycotina fungi.</title>
        <authorList>
            <person name="Reynolds N.K."/>
            <person name="Stajich J.E."/>
            <person name="Barry K."/>
            <person name="Grigoriev I.V."/>
            <person name="Crous P."/>
            <person name="Smith M.E."/>
        </authorList>
    </citation>
    <scope>NUCLEOTIDE SEQUENCE</scope>
    <source>
        <strain evidence="1">RSA 2271</strain>
    </source>
</reference>
<gene>
    <name evidence="1" type="primary">NIP1</name>
    <name evidence="1" type="ORF">EV182_004702</name>
</gene>
<comment type="caution">
    <text evidence="1">The sequence shown here is derived from an EMBL/GenBank/DDBJ whole genome shotgun (WGS) entry which is preliminary data.</text>
</comment>
<accession>A0ACC1HBL3</accession>
<dbReference type="EMBL" id="JAMZIH010006646">
    <property type="protein sequence ID" value="KAJ1673716.1"/>
    <property type="molecule type" value="Genomic_DNA"/>
</dbReference>
<keyword evidence="2" id="KW-1185">Reference proteome</keyword>
<dbReference type="Proteomes" id="UP001145114">
    <property type="component" value="Unassembled WGS sequence"/>
</dbReference>
<name>A0ACC1HBL3_9FUNG</name>
<organism evidence="1 2">
    <name type="scientific">Spiromyces aspiralis</name>
    <dbReference type="NCBI Taxonomy" id="68401"/>
    <lineage>
        <taxon>Eukaryota</taxon>
        <taxon>Fungi</taxon>
        <taxon>Fungi incertae sedis</taxon>
        <taxon>Zoopagomycota</taxon>
        <taxon>Kickxellomycotina</taxon>
        <taxon>Kickxellomycetes</taxon>
        <taxon>Kickxellales</taxon>
        <taxon>Kickxellaceae</taxon>
        <taxon>Spiromyces</taxon>
    </lineage>
</organism>
<feature type="non-terminal residue" evidence="1">
    <location>
        <position position="1"/>
    </location>
</feature>
<keyword evidence="1" id="KW-0396">Initiation factor</keyword>
<evidence type="ECO:0000313" key="2">
    <source>
        <dbReference type="Proteomes" id="UP001145114"/>
    </source>
</evidence>
<sequence>TEAESESSEAEIDLKTKGPNKWLKATTATPATKALVKDKKKPALPRKATKAVEEETEEEEEEEEDGFTVVGKGGRARPQGPMISAETLNERLDEVVKSRGKKNTDKQETLKLLERLYGVAANDVQKVKVLLIYISAYFDSIPHTSYMDAAEWKKAIELLNELLGILEANPQIKVYESAEVYDGKDINYAGEPVSLGGSIISFVDRLEEEFIRSLQSIDPHTTEYVDRMRDDVILYAAIVRTQGYFERANLEESLNRVLVRRIEHLYYKPDNVNVIIEKDSRRLLPAGPSSQLAPEDLVDNPRAMLHALCTYVYKHGQAIQRTRAMLMQIYNHALHDRYYIARDFLLMSHLQESIQRAEHADQILYNRALVQLGLAAFRLGMISSSFGHLQEIMTTNRFRELLAQGVSQQRGQQLTPEQEHLGRLNQVPFHMFINLELLECVYLTCSMLLEIPSMAAAGKSAEARKKVLSKTFRRMLDTNERQVFTGPPENTRDHIMAASKALATGDWEQCKEFIDSIKIWDLMPNIEDIKAMLSEKIRQEALRTYLFTYASHYDSITVANLSEMFSLSISKVKSILSRMVYNEEVEASLDEVAETLVFGHTNVDPSSRLHQAALALVDKVNTLVETNERVFELKVNQGQTLNERQQDSERGLIAGRA</sequence>
<protein>
    <submittedName>
        <fullName evidence="1">Translation initiation factor 3 subunit c</fullName>
    </submittedName>
</protein>
<feature type="non-terminal residue" evidence="1">
    <location>
        <position position="657"/>
    </location>
</feature>
<evidence type="ECO:0000313" key="1">
    <source>
        <dbReference type="EMBL" id="KAJ1673716.1"/>
    </source>
</evidence>
<proteinExistence type="predicted"/>
<keyword evidence="1" id="KW-0648">Protein biosynthesis</keyword>